<dbReference type="InterPro" id="IPR026082">
    <property type="entry name" value="ABCA"/>
</dbReference>
<comment type="caution">
    <text evidence="4">The sequence shown here is derived from an EMBL/GenBank/DDBJ whole genome shotgun (WGS) entry which is preliminary data.</text>
</comment>
<dbReference type="PANTHER" id="PTHR19229">
    <property type="entry name" value="ATP-BINDING CASSETTE TRANSPORTER SUBFAMILY A ABCA"/>
    <property type="match status" value="1"/>
</dbReference>
<evidence type="ECO:0000256" key="2">
    <source>
        <dbReference type="ARBA" id="ARBA00022737"/>
    </source>
</evidence>
<accession>A0ABQ7JH78</accession>
<dbReference type="Gene3D" id="3.40.50.300">
    <property type="entry name" value="P-loop containing nucleotide triphosphate hydrolases"/>
    <property type="match status" value="1"/>
</dbReference>
<sequence length="128" mass="14381">MSLVHSRMGVCPQHDILWGDLTIADHLLFYSRLRGVPPALEQQAVSYAIASVSLTRFRDRQVKGLSGGEMRRVSIAISLLGDNRVIFLDEPSTGLDPEVRRVIWDIVNRVKVNRTVVLTTHSMEEADI</sequence>
<dbReference type="Pfam" id="PF00005">
    <property type="entry name" value="ABC_tran"/>
    <property type="match status" value="1"/>
</dbReference>
<dbReference type="SUPFAM" id="SSF52540">
    <property type="entry name" value="P-loop containing nucleoside triphosphate hydrolases"/>
    <property type="match status" value="1"/>
</dbReference>
<dbReference type="EMBL" id="JAAAIM010003351">
    <property type="protein sequence ID" value="KAG0267944.1"/>
    <property type="molecule type" value="Genomic_DNA"/>
</dbReference>
<feature type="non-terminal residue" evidence="4">
    <location>
        <position position="128"/>
    </location>
</feature>
<evidence type="ECO:0000313" key="4">
    <source>
        <dbReference type="EMBL" id="KAG0267944.1"/>
    </source>
</evidence>
<organism evidence="4 5">
    <name type="scientific">Linnemannia gamsii</name>
    <dbReference type="NCBI Taxonomy" id="64522"/>
    <lineage>
        <taxon>Eukaryota</taxon>
        <taxon>Fungi</taxon>
        <taxon>Fungi incertae sedis</taxon>
        <taxon>Mucoromycota</taxon>
        <taxon>Mortierellomycotina</taxon>
        <taxon>Mortierellomycetes</taxon>
        <taxon>Mortierellales</taxon>
        <taxon>Mortierellaceae</taxon>
        <taxon>Linnemannia</taxon>
    </lineage>
</organism>
<keyword evidence="5" id="KW-1185">Reference proteome</keyword>
<name>A0ABQ7JH78_9FUNG</name>
<dbReference type="InterPro" id="IPR027417">
    <property type="entry name" value="P-loop_NTPase"/>
</dbReference>
<evidence type="ECO:0000256" key="1">
    <source>
        <dbReference type="ARBA" id="ARBA00022448"/>
    </source>
</evidence>
<proteinExistence type="predicted"/>
<evidence type="ECO:0000313" key="5">
    <source>
        <dbReference type="Proteomes" id="UP001194696"/>
    </source>
</evidence>
<dbReference type="PANTHER" id="PTHR19229:SF36">
    <property type="entry name" value="ATP-BINDING CASSETTE SUB-FAMILY A MEMBER 2"/>
    <property type="match status" value="1"/>
</dbReference>
<keyword evidence="2" id="KW-0677">Repeat</keyword>
<reference evidence="4 5" key="1">
    <citation type="journal article" date="2020" name="Fungal Divers.">
        <title>Resolving the Mortierellaceae phylogeny through synthesis of multi-gene phylogenetics and phylogenomics.</title>
        <authorList>
            <person name="Vandepol N."/>
            <person name="Liber J."/>
            <person name="Desiro A."/>
            <person name="Na H."/>
            <person name="Kennedy M."/>
            <person name="Barry K."/>
            <person name="Grigoriev I.V."/>
            <person name="Miller A.N."/>
            <person name="O'Donnell K."/>
            <person name="Stajich J.E."/>
            <person name="Bonito G."/>
        </authorList>
    </citation>
    <scope>NUCLEOTIDE SEQUENCE [LARGE SCALE GENOMIC DNA]</scope>
    <source>
        <strain evidence="4 5">AD045</strain>
    </source>
</reference>
<protein>
    <recommendedName>
        <fullName evidence="3">ABC transporter domain-containing protein</fullName>
    </recommendedName>
</protein>
<feature type="domain" description="ABC transporter" evidence="3">
    <location>
        <begin position="4"/>
        <end position="92"/>
    </location>
</feature>
<gene>
    <name evidence="4" type="ORF">BGZ96_006847</name>
</gene>
<keyword evidence="1" id="KW-0813">Transport</keyword>
<dbReference type="InterPro" id="IPR003439">
    <property type="entry name" value="ABC_transporter-like_ATP-bd"/>
</dbReference>
<dbReference type="Proteomes" id="UP001194696">
    <property type="component" value="Unassembled WGS sequence"/>
</dbReference>
<evidence type="ECO:0000259" key="3">
    <source>
        <dbReference type="Pfam" id="PF00005"/>
    </source>
</evidence>